<feature type="domain" description="HECT" evidence="7">
    <location>
        <begin position="734"/>
        <end position="1071"/>
    </location>
</feature>
<dbReference type="PROSITE" id="PS50096">
    <property type="entry name" value="IQ"/>
    <property type="match status" value="1"/>
</dbReference>
<evidence type="ECO:0000259" key="7">
    <source>
        <dbReference type="PROSITE" id="PS50237"/>
    </source>
</evidence>
<gene>
    <name evidence="8" type="ORF">CVLEPA_LOCUS21095</name>
</gene>
<dbReference type="Gene3D" id="3.30.2160.10">
    <property type="entry name" value="Hect, E3 ligase catalytic domain"/>
    <property type="match status" value="1"/>
</dbReference>
<dbReference type="PANTHER" id="PTHR45700">
    <property type="entry name" value="UBIQUITIN-PROTEIN LIGASE E3C"/>
    <property type="match status" value="1"/>
</dbReference>
<dbReference type="Proteomes" id="UP001642483">
    <property type="component" value="Unassembled WGS sequence"/>
</dbReference>
<name>A0ABP0GBE6_CLALP</name>
<keyword evidence="4 5" id="KW-0833">Ubl conjugation pathway</keyword>
<keyword evidence="3" id="KW-0808">Transferase</keyword>
<evidence type="ECO:0000256" key="4">
    <source>
        <dbReference type="ARBA" id="ARBA00022786"/>
    </source>
</evidence>
<keyword evidence="9" id="KW-1185">Reference proteome</keyword>
<dbReference type="EC" id="2.3.2.26" evidence="2"/>
<feature type="region of interest" description="Disordered" evidence="6">
    <location>
        <begin position="1"/>
        <end position="33"/>
    </location>
</feature>
<evidence type="ECO:0000256" key="5">
    <source>
        <dbReference type="PROSITE-ProRule" id="PRU00104"/>
    </source>
</evidence>
<evidence type="ECO:0000256" key="2">
    <source>
        <dbReference type="ARBA" id="ARBA00012485"/>
    </source>
</evidence>
<evidence type="ECO:0000256" key="3">
    <source>
        <dbReference type="ARBA" id="ARBA00022679"/>
    </source>
</evidence>
<dbReference type="Gene3D" id="3.90.1750.10">
    <property type="entry name" value="Hect, E3 ligase catalytic domains"/>
    <property type="match status" value="1"/>
</dbReference>
<evidence type="ECO:0000313" key="9">
    <source>
        <dbReference type="Proteomes" id="UP001642483"/>
    </source>
</evidence>
<dbReference type="EMBL" id="CAWYQH010000108">
    <property type="protein sequence ID" value="CAK8689122.1"/>
    <property type="molecule type" value="Genomic_DNA"/>
</dbReference>
<dbReference type="CDD" id="cd00078">
    <property type="entry name" value="HECTc"/>
    <property type="match status" value="1"/>
</dbReference>
<dbReference type="InterPro" id="IPR000569">
    <property type="entry name" value="HECT_dom"/>
</dbReference>
<evidence type="ECO:0000313" key="8">
    <source>
        <dbReference type="EMBL" id="CAK8689122.1"/>
    </source>
</evidence>
<feature type="active site" description="Glycyl thioester intermediate" evidence="5">
    <location>
        <position position="1039"/>
    </location>
</feature>
<comment type="catalytic activity">
    <reaction evidence="1">
        <text>S-ubiquitinyl-[E2 ubiquitin-conjugating enzyme]-L-cysteine + [acceptor protein]-L-lysine = [E2 ubiquitin-conjugating enzyme]-L-cysteine + N(6)-ubiquitinyl-[acceptor protein]-L-lysine.</text>
        <dbReference type="EC" id="2.3.2.26"/>
    </reaction>
</comment>
<dbReference type="SUPFAM" id="SSF56204">
    <property type="entry name" value="Hect, E3 ligase catalytic domain"/>
    <property type="match status" value="1"/>
</dbReference>
<protein>
    <recommendedName>
        <fullName evidence="2">HECT-type E3 ubiquitin transferase</fullName>
        <ecNumber evidence="2">2.3.2.26</ecNumber>
    </recommendedName>
</protein>
<dbReference type="InterPro" id="IPR035983">
    <property type="entry name" value="Hect_E3_ubiquitin_ligase"/>
</dbReference>
<dbReference type="Gene3D" id="3.30.2410.10">
    <property type="entry name" value="Hect, E3 ligase catalytic domain"/>
    <property type="match status" value="1"/>
</dbReference>
<dbReference type="InterPro" id="IPR044611">
    <property type="entry name" value="E3A/B/C-like"/>
</dbReference>
<proteinExistence type="predicted"/>
<evidence type="ECO:0000256" key="1">
    <source>
        <dbReference type="ARBA" id="ARBA00000885"/>
    </source>
</evidence>
<dbReference type="Pfam" id="PF00632">
    <property type="entry name" value="HECT"/>
    <property type="match status" value="1"/>
</dbReference>
<dbReference type="SMART" id="SM00119">
    <property type="entry name" value="HECTc"/>
    <property type="match status" value="1"/>
</dbReference>
<dbReference type="PROSITE" id="PS50237">
    <property type="entry name" value="HECT"/>
    <property type="match status" value="1"/>
</dbReference>
<sequence>MYSFEGNFRSTPNVSLGGKSKQKTAQSSTLIANKARVERQKREAARQELHSSLILQSSIRSFLVRQKLKKEFRQKFDEDKQHQQLTEEQCHQSIRLICYFFDVKLTADIDRLIWICQKFHQFKSKGIKHNMAYLLSQLLVLCTRCLLKDASTSIPAMPLRMIETFTAAKYWRAQEVFLWQRLINQDFFPCMLHIFQKKVPIDIEPHDDQYKSPHLVLADSLLNILKRPLNFVSRVLTTSISTNNELNNTVQLILSRFTTDVLSHQVTLQIHNFILPSLMKDSTFPTCELVTVIERTLSNAADNKIDRPLSPNIYLLSAVVQLLQDSLDSVPNHVVLTCFQHLVPMLCPVGGIEMQEDDMSDEEEDPYDVDMLISDNDISTAQLLSECLQFLNSPSFIDNCVKPVLYQLSSVLPLCEITFHLMSRLKLPIITTRFVYSLAFSSPFLKVLWSSIITSKTNKHNSVSSQLSIRVLLDGGHITESYNHHLMTQLITFCALFSHNLLSLHDVDFYGTEHSTFGINELSSMVITLKDISLSLVKKILPETRWKLENYDVREVFQRLSAGKQIYHHSRLSNEIAVNVENAALAFKVCSRLLNQLHTRHARRPFTKDDVWLSHSTMIGSDRSKYLSSNWRRRRLGNDNIAAHMADPSDEDLPMTVTEARQLTILTSLPFVVPFETRIFIFTSMLSQDRVARESTRDVLMQDAGFADSSSVIQVKVRRNFLYEDAFNDLSQSNAPDLRRVLRVTFVNPAGADEAGYGGGVTREFLQQLVKTAFEPARGLFKITGESELYPNPHAGSIVDNVQQHFNFLGRLLGKILYEGMQIELPFAAFFLSKLLCHKNSDVDINHLQSLDPDFYKNLMFLRSYDGDVAELDLNFTVVDDSFGETKVTELVRGGHDISVTNKNRVRYIHLLSNYKLNVQMRLSCDAFRNGLSSVVPLEWIRMFDHRELQTLISGPEIAINVADMKINAAFSGGYKAEDQTIKLFWEVLSTFSEEEKRKLLLFVTSCSRPPLLGFKEMQPPFCVHNGGTADRLPTSATCLNLLRLPQYTDAETMRNKLIYCIDSQSGFELS</sequence>
<evidence type="ECO:0000256" key="6">
    <source>
        <dbReference type="SAM" id="MobiDB-lite"/>
    </source>
</evidence>
<dbReference type="PANTHER" id="PTHR45700:SF2">
    <property type="entry name" value="UBIQUITIN-PROTEIN LIGASE E3C"/>
    <property type="match status" value="1"/>
</dbReference>
<accession>A0ABP0GBE6</accession>
<reference evidence="8 9" key="1">
    <citation type="submission" date="2024-02" db="EMBL/GenBank/DDBJ databases">
        <authorList>
            <person name="Daric V."/>
            <person name="Darras S."/>
        </authorList>
    </citation>
    <scope>NUCLEOTIDE SEQUENCE [LARGE SCALE GENOMIC DNA]</scope>
</reference>
<organism evidence="8 9">
    <name type="scientific">Clavelina lepadiformis</name>
    <name type="common">Light-bulb sea squirt</name>
    <name type="synonym">Ascidia lepadiformis</name>
    <dbReference type="NCBI Taxonomy" id="159417"/>
    <lineage>
        <taxon>Eukaryota</taxon>
        <taxon>Metazoa</taxon>
        <taxon>Chordata</taxon>
        <taxon>Tunicata</taxon>
        <taxon>Ascidiacea</taxon>
        <taxon>Aplousobranchia</taxon>
        <taxon>Clavelinidae</taxon>
        <taxon>Clavelina</taxon>
    </lineage>
</organism>
<comment type="caution">
    <text evidence="8">The sequence shown here is derived from an EMBL/GenBank/DDBJ whole genome shotgun (WGS) entry which is preliminary data.</text>
</comment>